<keyword evidence="6" id="KW-0808">Transferase</keyword>
<evidence type="ECO:0000256" key="4">
    <source>
        <dbReference type="ARBA" id="ARBA00010323"/>
    </source>
</evidence>
<feature type="transmembrane region" description="Helical" evidence="19">
    <location>
        <begin position="26"/>
        <end position="44"/>
    </location>
</feature>
<dbReference type="InterPro" id="IPR004299">
    <property type="entry name" value="MBOAT_fam"/>
</dbReference>
<keyword evidence="10" id="KW-0443">Lipid metabolism</keyword>
<dbReference type="PANTHER" id="PTHR13906:SF14">
    <property type="entry name" value="LYSOPHOSPHOLIPID ACYLTRANSFERASE 5"/>
    <property type="match status" value="1"/>
</dbReference>
<evidence type="ECO:0000256" key="17">
    <source>
        <dbReference type="ARBA" id="ARBA00038923"/>
    </source>
</evidence>
<comment type="caution">
    <text evidence="20">The sequence shown here is derived from an EMBL/GenBank/DDBJ whole genome shotgun (WGS) entry which is preliminary data.</text>
</comment>
<evidence type="ECO:0000256" key="5">
    <source>
        <dbReference type="ARBA" id="ARBA00022516"/>
    </source>
</evidence>
<dbReference type="GO" id="GO:0030258">
    <property type="term" value="P:lipid modification"/>
    <property type="evidence" value="ECO:0007669"/>
    <property type="project" value="TreeGrafter"/>
</dbReference>
<dbReference type="GO" id="GO:0047184">
    <property type="term" value="F:1-acylglycerophosphocholine O-acyltransferase activity"/>
    <property type="evidence" value="ECO:0007669"/>
    <property type="project" value="UniProtKB-EC"/>
</dbReference>
<evidence type="ECO:0000256" key="16">
    <source>
        <dbReference type="ARBA" id="ARBA00026120"/>
    </source>
</evidence>
<dbReference type="AlphaFoldDB" id="A0A8J2PEZ8"/>
<gene>
    <name evidence="20" type="ORF">AFUS01_LOCUS29757</name>
</gene>
<keyword evidence="21" id="KW-1185">Reference proteome</keyword>
<keyword evidence="7 19" id="KW-0812">Transmembrane</keyword>
<organism evidence="20 21">
    <name type="scientific">Allacma fusca</name>
    <dbReference type="NCBI Taxonomy" id="39272"/>
    <lineage>
        <taxon>Eukaryota</taxon>
        <taxon>Metazoa</taxon>
        <taxon>Ecdysozoa</taxon>
        <taxon>Arthropoda</taxon>
        <taxon>Hexapoda</taxon>
        <taxon>Collembola</taxon>
        <taxon>Symphypleona</taxon>
        <taxon>Sminthuridae</taxon>
        <taxon>Allacma</taxon>
    </lineage>
</organism>
<dbReference type="EC" id="2.3.1.23" evidence="16"/>
<feature type="transmembrane region" description="Helical" evidence="19">
    <location>
        <begin position="321"/>
        <end position="347"/>
    </location>
</feature>
<dbReference type="GO" id="GO:0006656">
    <property type="term" value="P:phosphatidylcholine biosynthetic process"/>
    <property type="evidence" value="ECO:0007669"/>
    <property type="project" value="TreeGrafter"/>
</dbReference>
<protein>
    <recommendedName>
        <fullName evidence="18">Lysophospholipid acyltransferase 5</fullName>
        <ecNumber evidence="16">2.3.1.23</ecNumber>
        <ecNumber evidence="17">2.3.1.n6</ecNumber>
    </recommendedName>
</protein>
<evidence type="ECO:0000256" key="19">
    <source>
        <dbReference type="SAM" id="Phobius"/>
    </source>
</evidence>
<evidence type="ECO:0000256" key="18">
    <source>
        <dbReference type="ARBA" id="ARBA00039721"/>
    </source>
</evidence>
<dbReference type="GO" id="GO:0071617">
    <property type="term" value="F:lysophospholipid acyltransferase activity"/>
    <property type="evidence" value="ECO:0007669"/>
    <property type="project" value="TreeGrafter"/>
</dbReference>
<keyword evidence="9 19" id="KW-1133">Transmembrane helix</keyword>
<comment type="pathway">
    <text evidence="15">Phospholipid metabolism.</text>
</comment>
<sequence length="374" mass="42436">CLFVCFCIAYPFATFHRLFLHAKSPIAQHVFFILAGSFIGYFNYGGSIIHAYICILVNYLVLLVSSGTLFSVIFSFIFQMCYLMTEYYMTETNTYDIKWTIPHCVLTLRLVGQAFDVLDGTRNNSELSKDQQAQALTKVPSLLECAGHVFYPGSFLIGPQYSLKRYLDFVSGKFSEDGKPPPSVGAGINRLLIGLGYVGIYQVGNIFINNDYLIGPSFAALPLWQKFVVTGLAGRIMLYKYVSVWIVAEGSCTLAGISYNGKEPNGKHKWNGCENIHVPTFEKAYKFGHIIASFNKCTNAWVAHNVYKRLKFLNNRHISQFAALLFLAVWHGLHTGYYMCFFLEFIVMNVEKDFPSPFPKHFQEAFVSVHQRIF</sequence>
<feature type="non-terminal residue" evidence="20">
    <location>
        <position position="1"/>
    </location>
</feature>
<dbReference type="EMBL" id="CAJVCH010445643">
    <property type="protein sequence ID" value="CAG7819298.1"/>
    <property type="molecule type" value="Genomic_DNA"/>
</dbReference>
<dbReference type="GO" id="GO:0016020">
    <property type="term" value="C:membrane"/>
    <property type="evidence" value="ECO:0007669"/>
    <property type="project" value="UniProtKB-SubCell"/>
</dbReference>
<dbReference type="PANTHER" id="PTHR13906">
    <property type="entry name" value="PORCUPINE"/>
    <property type="match status" value="1"/>
</dbReference>
<feature type="transmembrane region" description="Helical" evidence="19">
    <location>
        <begin position="50"/>
        <end position="78"/>
    </location>
</feature>
<evidence type="ECO:0000256" key="10">
    <source>
        <dbReference type="ARBA" id="ARBA00023098"/>
    </source>
</evidence>
<evidence type="ECO:0000256" key="1">
    <source>
        <dbReference type="ARBA" id="ARBA00004141"/>
    </source>
</evidence>
<evidence type="ECO:0000256" key="9">
    <source>
        <dbReference type="ARBA" id="ARBA00022989"/>
    </source>
</evidence>
<dbReference type="Proteomes" id="UP000708208">
    <property type="component" value="Unassembled WGS sequence"/>
</dbReference>
<evidence type="ECO:0000256" key="12">
    <source>
        <dbReference type="ARBA" id="ARBA00023209"/>
    </source>
</evidence>
<evidence type="ECO:0000256" key="7">
    <source>
        <dbReference type="ARBA" id="ARBA00022692"/>
    </source>
</evidence>
<comment type="similarity">
    <text evidence="4">Belongs to the membrane-bound acyltransferase family.</text>
</comment>
<dbReference type="EC" id="2.3.1.n6" evidence="17"/>
<dbReference type="OrthoDB" id="5974730at2759"/>
<comment type="subcellular location">
    <subcellularLocation>
        <location evidence="2">Endoplasmic reticulum</location>
    </subcellularLocation>
    <subcellularLocation>
        <location evidence="1">Membrane</location>
        <topology evidence="1">Multi-pass membrane protein</topology>
    </subcellularLocation>
</comment>
<evidence type="ECO:0000313" key="20">
    <source>
        <dbReference type="EMBL" id="CAG7819298.1"/>
    </source>
</evidence>
<keyword evidence="11 19" id="KW-0472">Membrane</keyword>
<dbReference type="InterPro" id="IPR049941">
    <property type="entry name" value="LPLAT_7/PORCN-like"/>
</dbReference>
<evidence type="ECO:0000256" key="15">
    <source>
        <dbReference type="ARBA" id="ARBA00025707"/>
    </source>
</evidence>
<keyword evidence="14" id="KW-0012">Acyltransferase</keyword>
<keyword evidence="13" id="KW-1208">Phospholipid metabolism</keyword>
<reference evidence="20" key="1">
    <citation type="submission" date="2021-06" db="EMBL/GenBank/DDBJ databases">
        <authorList>
            <person name="Hodson N. C."/>
            <person name="Mongue J. A."/>
            <person name="Jaron S. K."/>
        </authorList>
    </citation>
    <scope>NUCLEOTIDE SEQUENCE</scope>
</reference>
<evidence type="ECO:0000313" key="21">
    <source>
        <dbReference type="Proteomes" id="UP000708208"/>
    </source>
</evidence>
<keyword evidence="8" id="KW-0256">Endoplasmic reticulum</keyword>
<comment type="pathway">
    <text evidence="3">Lipid metabolism; phospholipid metabolism.</text>
</comment>
<dbReference type="GO" id="GO:0005783">
    <property type="term" value="C:endoplasmic reticulum"/>
    <property type="evidence" value="ECO:0007669"/>
    <property type="project" value="UniProtKB-SubCell"/>
</dbReference>
<keyword evidence="5" id="KW-0444">Lipid biosynthesis</keyword>
<name>A0A8J2PEZ8_9HEXA</name>
<keyword evidence="12" id="KW-0594">Phospholipid biosynthesis</keyword>
<evidence type="ECO:0000256" key="8">
    <source>
        <dbReference type="ARBA" id="ARBA00022824"/>
    </source>
</evidence>
<dbReference type="Pfam" id="PF03062">
    <property type="entry name" value="MBOAT"/>
    <property type="match status" value="1"/>
</dbReference>
<evidence type="ECO:0000256" key="2">
    <source>
        <dbReference type="ARBA" id="ARBA00004240"/>
    </source>
</evidence>
<evidence type="ECO:0000256" key="6">
    <source>
        <dbReference type="ARBA" id="ARBA00022679"/>
    </source>
</evidence>
<evidence type="ECO:0000256" key="3">
    <source>
        <dbReference type="ARBA" id="ARBA00005074"/>
    </source>
</evidence>
<evidence type="ECO:0000256" key="11">
    <source>
        <dbReference type="ARBA" id="ARBA00023136"/>
    </source>
</evidence>
<evidence type="ECO:0000256" key="14">
    <source>
        <dbReference type="ARBA" id="ARBA00023315"/>
    </source>
</evidence>
<proteinExistence type="inferred from homology"/>
<evidence type="ECO:0000256" key="13">
    <source>
        <dbReference type="ARBA" id="ARBA00023264"/>
    </source>
</evidence>
<accession>A0A8J2PEZ8</accession>